<gene>
    <name evidence="1" type="ORF">L6452_20825</name>
</gene>
<reference evidence="1 2" key="2">
    <citation type="journal article" date="2022" name="Mol. Ecol. Resour.">
        <title>The genomes of chicory, endive, great burdock and yacon provide insights into Asteraceae paleo-polyploidization history and plant inulin production.</title>
        <authorList>
            <person name="Fan W."/>
            <person name="Wang S."/>
            <person name="Wang H."/>
            <person name="Wang A."/>
            <person name="Jiang F."/>
            <person name="Liu H."/>
            <person name="Zhao H."/>
            <person name="Xu D."/>
            <person name="Zhang Y."/>
        </authorList>
    </citation>
    <scope>NUCLEOTIDE SEQUENCE [LARGE SCALE GENOMIC DNA]</scope>
    <source>
        <strain evidence="2">cv. Niubang</strain>
    </source>
</reference>
<name>A0ACB9BDB3_ARCLA</name>
<comment type="caution">
    <text evidence="1">The sequence shown here is derived from an EMBL/GenBank/DDBJ whole genome shotgun (WGS) entry which is preliminary data.</text>
</comment>
<sequence>MPVECLELIDLEFDYLETEDMLIVVAYAFEPLLLIMEWVHGTSKASKFASEDIISNMPKNVITNILDRLPIQDAVRTGILSRSWRFNWTMLSQLVFDEKLFRYLQRKEHNQFYKRDLGRLLLHFRGFIAKFVLYIPDRVYHQTDDGFGEDINHWILFLSTKGMTEFVFLNTPTMLKLSTHLFSCLELKHLKLHKCQLYYVPGFHGFPNLLSLDFHKVLFESCICREFITGCPLLEILRISNDSLNVSCHHNGNLKLVEMAKLENLKVLSLSLSTLGHKTITHSDFFQLLGFFPKLEKLDLNFGLCKLLTEAGASTRFSSTLPCLKSIQLDGIDFNNRFMVLYVWDLIKGSSNLQTLKMKVTHLKEDDDVSPPPVGSREIDCGIIGKLQLRRVELHSIKDSEIDVCFIKSLLASSSLLEKMVIHKLYGFDVEEKYTFAKKLLKLHRASPIAEIDLD</sequence>
<keyword evidence="2" id="KW-1185">Reference proteome</keyword>
<reference evidence="2" key="1">
    <citation type="journal article" date="2022" name="Mol. Ecol. Resour.">
        <title>The genomes of chicory, endive, great burdock and yacon provide insights into Asteraceae palaeo-polyploidization history and plant inulin production.</title>
        <authorList>
            <person name="Fan W."/>
            <person name="Wang S."/>
            <person name="Wang H."/>
            <person name="Wang A."/>
            <person name="Jiang F."/>
            <person name="Liu H."/>
            <person name="Zhao H."/>
            <person name="Xu D."/>
            <person name="Zhang Y."/>
        </authorList>
    </citation>
    <scope>NUCLEOTIDE SEQUENCE [LARGE SCALE GENOMIC DNA]</scope>
    <source>
        <strain evidence="2">cv. Niubang</strain>
    </source>
</reference>
<dbReference type="EMBL" id="CM042052">
    <property type="protein sequence ID" value="KAI3719919.1"/>
    <property type="molecule type" value="Genomic_DNA"/>
</dbReference>
<proteinExistence type="predicted"/>
<evidence type="ECO:0000313" key="2">
    <source>
        <dbReference type="Proteomes" id="UP001055879"/>
    </source>
</evidence>
<protein>
    <submittedName>
        <fullName evidence="1">Uncharacterized protein</fullName>
    </submittedName>
</protein>
<dbReference type="Proteomes" id="UP001055879">
    <property type="component" value="Linkage Group LG06"/>
</dbReference>
<evidence type="ECO:0000313" key="1">
    <source>
        <dbReference type="EMBL" id="KAI3719919.1"/>
    </source>
</evidence>
<accession>A0ACB9BDB3</accession>
<organism evidence="1 2">
    <name type="scientific">Arctium lappa</name>
    <name type="common">Greater burdock</name>
    <name type="synonym">Lappa major</name>
    <dbReference type="NCBI Taxonomy" id="4217"/>
    <lineage>
        <taxon>Eukaryota</taxon>
        <taxon>Viridiplantae</taxon>
        <taxon>Streptophyta</taxon>
        <taxon>Embryophyta</taxon>
        <taxon>Tracheophyta</taxon>
        <taxon>Spermatophyta</taxon>
        <taxon>Magnoliopsida</taxon>
        <taxon>eudicotyledons</taxon>
        <taxon>Gunneridae</taxon>
        <taxon>Pentapetalae</taxon>
        <taxon>asterids</taxon>
        <taxon>campanulids</taxon>
        <taxon>Asterales</taxon>
        <taxon>Asteraceae</taxon>
        <taxon>Carduoideae</taxon>
        <taxon>Cardueae</taxon>
        <taxon>Arctiinae</taxon>
        <taxon>Arctium</taxon>
    </lineage>
</organism>